<keyword evidence="4" id="KW-1185">Reference proteome</keyword>
<proteinExistence type="predicted"/>
<evidence type="ECO:0000256" key="2">
    <source>
        <dbReference type="SAM" id="MobiDB-lite"/>
    </source>
</evidence>
<evidence type="ECO:0008006" key="5">
    <source>
        <dbReference type="Google" id="ProtNLM"/>
    </source>
</evidence>
<dbReference type="AlphaFoldDB" id="A0AAV9XAP6"/>
<feature type="coiled-coil region" evidence="1">
    <location>
        <begin position="119"/>
        <end position="188"/>
    </location>
</feature>
<evidence type="ECO:0000313" key="4">
    <source>
        <dbReference type="Proteomes" id="UP001365542"/>
    </source>
</evidence>
<evidence type="ECO:0000256" key="1">
    <source>
        <dbReference type="SAM" id="Coils"/>
    </source>
</evidence>
<name>A0AAV9XAP6_9PEZI</name>
<reference evidence="3 4" key="1">
    <citation type="submission" date="2019-10" db="EMBL/GenBank/DDBJ databases">
        <authorList>
            <person name="Palmer J.M."/>
        </authorList>
    </citation>
    <scope>NUCLEOTIDE SEQUENCE [LARGE SCALE GENOMIC DNA]</scope>
    <source>
        <strain evidence="3 4">TWF694</strain>
    </source>
</reference>
<accession>A0AAV9XAP6</accession>
<organism evidence="3 4">
    <name type="scientific">Orbilia ellipsospora</name>
    <dbReference type="NCBI Taxonomy" id="2528407"/>
    <lineage>
        <taxon>Eukaryota</taxon>
        <taxon>Fungi</taxon>
        <taxon>Dikarya</taxon>
        <taxon>Ascomycota</taxon>
        <taxon>Pezizomycotina</taxon>
        <taxon>Orbiliomycetes</taxon>
        <taxon>Orbiliales</taxon>
        <taxon>Orbiliaceae</taxon>
        <taxon>Orbilia</taxon>
    </lineage>
</organism>
<evidence type="ECO:0000313" key="3">
    <source>
        <dbReference type="EMBL" id="KAK6538686.1"/>
    </source>
</evidence>
<keyword evidence="1" id="KW-0175">Coiled coil</keyword>
<dbReference type="PROSITE" id="PS00018">
    <property type="entry name" value="EF_HAND_1"/>
    <property type="match status" value="1"/>
</dbReference>
<dbReference type="EMBL" id="JAVHJO010000007">
    <property type="protein sequence ID" value="KAK6538686.1"/>
    <property type="molecule type" value="Genomic_DNA"/>
</dbReference>
<gene>
    <name evidence="3" type="ORF">TWF694_010260</name>
</gene>
<dbReference type="Proteomes" id="UP001365542">
    <property type="component" value="Unassembled WGS sequence"/>
</dbReference>
<sequence length="415" mass="49452">MSDEEYVHVPSTVGESASEEDEVDLSRTLEEEMAELEHMLTEPMVFVKQNEDVDEGVVMEEEDEDDGIKLIGQEKWIFEHERNMLQQEKKMLAHSQQILAQEQKMFEQESKMIKQERWINEKRKKLFEDEENILDLEEKISEEEKRITDKQNAMDERVGKLERRLTELEGQLSRLKRTRREIKEKNKLTITNLPIEIQTQILSHLPWQYHFYCFEVFPMWKQMKVLTDLRSHRYFTSEKNYCPRMHRLGADGGWMLAINDGKMESVTYIVELIKSLNEDGYDEDDEKYAPVDLLQSHILEDPLFSHTPHDSESDVKEVDKVTFKIGMSESGYEQHFMKKDENGNDVLTEDDLTFTFTFAEHPELQKMQVVEFLHWTAKWIGELTQLKDYKKITMELLNYDWCEMGFMVLLHDLRK</sequence>
<feature type="region of interest" description="Disordered" evidence="2">
    <location>
        <begin position="1"/>
        <end position="23"/>
    </location>
</feature>
<protein>
    <recommendedName>
        <fullName evidence="5">F-box domain-containing protein</fullName>
    </recommendedName>
</protein>
<comment type="caution">
    <text evidence="3">The sequence shown here is derived from an EMBL/GenBank/DDBJ whole genome shotgun (WGS) entry which is preliminary data.</text>
</comment>
<dbReference type="InterPro" id="IPR018247">
    <property type="entry name" value="EF_Hand_1_Ca_BS"/>
</dbReference>